<comment type="subcellular location">
    <subcellularLocation>
        <location evidence="1">Nucleus</location>
    </subcellularLocation>
</comment>
<dbReference type="EMBL" id="JACMRX010000005">
    <property type="protein sequence ID" value="KAF7989772.1"/>
    <property type="molecule type" value="Genomic_DNA"/>
</dbReference>
<evidence type="ECO:0000313" key="8">
    <source>
        <dbReference type="EMBL" id="KAF7989772.1"/>
    </source>
</evidence>
<dbReference type="Pfam" id="PF19435">
    <property type="entry name" value="IntS14_b-barrel"/>
    <property type="match status" value="1"/>
</dbReference>
<accession>A0A834XMZ9</accession>
<dbReference type="GO" id="GO:0034472">
    <property type="term" value="P:snRNA 3'-end processing"/>
    <property type="evidence" value="ECO:0007669"/>
    <property type="project" value="TreeGrafter"/>
</dbReference>
<reference evidence="8 9" key="1">
    <citation type="submission" date="2020-08" db="EMBL/GenBank/DDBJ databases">
        <title>Aphidius gifuensis genome sequencing and assembly.</title>
        <authorList>
            <person name="Du Z."/>
        </authorList>
    </citation>
    <scope>NUCLEOTIDE SEQUENCE [LARGE SCALE GENOMIC DNA]</scope>
    <source>
        <strain evidence="8">YNYX2018</strain>
        <tissue evidence="8">Adults</tissue>
    </source>
</reference>
<dbReference type="InterPro" id="IPR002035">
    <property type="entry name" value="VWF_A"/>
</dbReference>
<dbReference type="PANTHER" id="PTHR13532:SF3">
    <property type="entry name" value="INTEGRATOR COMPLEX SUBUNIT 14"/>
    <property type="match status" value="1"/>
</dbReference>
<dbReference type="InterPro" id="IPR039841">
    <property type="entry name" value="INTS14"/>
</dbReference>
<dbReference type="SUPFAM" id="SSF53300">
    <property type="entry name" value="vWA-like"/>
    <property type="match status" value="1"/>
</dbReference>
<sequence length="508" mass="56259">MPTVIALDISLSMRRPVLNTGLTNGAQNNEQLNRHQLAIQGINSLLHYLQANSKLEFVSLIGFSSSYKVLVPFTRDYDVIRQCLPTIEERDKTCIEAALVGVNHAIMAEWGNTTACQVILITDGDTGVGPMSLGHSLNTMHMERDGNPFPLPFPYPGKLNIVCIASHQDSGLALSVPLFKKLVDLAGGDSTVIIPEGTLSKVSVDSCFQKLAETNYVSFQGYLKCGNLGSRILLSPPPMLFTKKSDFEIPSGLIVSKTIEICGFISVADVGSPSSVSRHLILPLSTEKNESMQGVTLDEDSDNEDNSDDGKSPSFCVLLHGALKVENMAALCLLNTDWYGFIYSWADTKKKSNLMLTLLEPGVDIVPWLGNFRNLGPIDFTINKNYEALTFPIKPIEKRSYSQNAPSWIRQVGLQSDIQKILRHARKLPEKTQNFYKELNRLRRAALSLGFVELLDGLALIFERECATLPPNLHPDCAIQMQHVADMLKKRDVKNNITALKTKFHQND</sequence>
<dbReference type="Pfam" id="PF13519">
    <property type="entry name" value="VWA_2"/>
    <property type="match status" value="1"/>
</dbReference>
<dbReference type="OrthoDB" id="2374335at2759"/>
<dbReference type="GO" id="GO:0032039">
    <property type="term" value="C:integrator complex"/>
    <property type="evidence" value="ECO:0007669"/>
    <property type="project" value="InterPro"/>
</dbReference>
<protein>
    <recommendedName>
        <fullName evidence="2">Integrator complex subunit 14</fullName>
    </recommendedName>
</protein>
<organism evidence="8 9">
    <name type="scientific">Aphidius gifuensis</name>
    <name type="common">Parasitoid wasp</name>
    <dbReference type="NCBI Taxonomy" id="684658"/>
    <lineage>
        <taxon>Eukaryota</taxon>
        <taxon>Metazoa</taxon>
        <taxon>Ecdysozoa</taxon>
        <taxon>Arthropoda</taxon>
        <taxon>Hexapoda</taxon>
        <taxon>Insecta</taxon>
        <taxon>Pterygota</taxon>
        <taxon>Neoptera</taxon>
        <taxon>Endopterygota</taxon>
        <taxon>Hymenoptera</taxon>
        <taxon>Apocrita</taxon>
        <taxon>Ichneumonoidea</taxon>
        <taxon>Braconidae</taxon>
        <taxon>Aphidiinae</taxon>
        <taxon>Aphidius</taxon>
    </lineage>
</organism>
<evidence type="ECO:0000256" key="3">
    <source>
        <dbReference type="ARBA" id="ARBA00023242"/>
    </source>
</evidence>
<dbReference type="PANTHER" id="PTHR13532">
    <property type="match status" value="1"/>
</dbReference>
<feature type="domain" description="Integrator complex subunit 14 beta-barrel" evidence="6">
    <location>
        <begin position="216"/>
        <end position="362"/>
    </location>
</feature>
<comment type="similarity">
    <text evidence="4">Belongs to the Integrator subunit 14 family.</text>
</comment>
<name>A0A834XMZ9_APHGI</name>
<proteinExistence type="inferred from homology"/>
<evidence type="ECO:0000259" key="7">
    <source>
        <dbReference type="Pfam" id="PF20504"/>
    </source>
</evidence>
<evidence type="ECO:0000256" key="4">
    <source>
        <dbReference type="ARBA" id="ARBA00061449"/>
    </source>
</evidence>
<evidence type="ECO:0000259" key="6">
    <source>
        <dbReference type="Pfam" id="PF19435"/>
    </source>
</evidence>
<feature type="domain" description="Integrator complex subunit 14 C-terminal" evidence="7">
    <location>
        <begin position="407"/>
        <end position="505"/>
    </location>
</feature>
<dbReference type="InterPro" id="IPR036465">
    <property type="entry name" value="vWFA_dom_sf"/>
</dbReference>
<evidence type="ECO:0000313" key="9">
    <source>
        <dbReference type="Proteomes" id="UP000639338"/>
    </source>
</evidence>
<evidence type="ECO:0000256" key="2">
    <source>
        <dbReference type="ARBA" id="ARBA00016816"/>
    </source>
</evidence>
<comment type="caution">
    <text evidence="8">The sequence shown here is derived from an EMBL/GenBank/DDBJ whole genome shotgun (WGS) entry which is preliminary data.</text>
</comment>
<dbReference type="Gene3D" id="3.40.50.410">
    <property type="entry name" value="von Willebrand factor, type A domain"/>
    <property type="match status" value="1"/>
</dbReference>
<keyword evidence="9" id="KW-1185">Reference proteome</keyword>
<dbReference type="Pfam" id="PF20504">
    <property type="entry name" value="IntS14_C"/>
    <property type="match status" value="1"/>
</dbReference>
<dbReference type="InterPro" id="IPR045814">
    <property type="entry name" value="IntS14_b-barrel"/>
</dbReference>
<dbReference type="InterPro" id="IPR046471">
    <property type="entry name" value="IntS14_C"/>
</dbReference>
<keyword evidence="3" id="KW-0539">Nucleus</keyword>
<gene>
    <name evidence="8" type="ORF">HCN44_008446</name>
</gene>
<dbReference type="AlphaFoldDB" id="A0A834XMZ9"/>
<evidence type="ECO:0000259" key="5">
    <source>
        <dbReference type="Pfam" id="PF13519"/>
    </source>
</evidence>
<dbReference type="CDD" id="cd00198">
    <property type="entry name" value="vWFA"/>
    <property type="match status" value="1"/>
</dbReference>
<dbReference type="Proteomes" id="UP000639338">
    <property type="component" value="Unassembled WGS sequence"/>
</dbReference>
<evidence type="ECO:0000256" key="1">
    <source>
        <dbReference type="ARBA" id="ARBA00004123"/>
    </source>
</evidence>
<feature type="domain" description="VWFA" evidence="5">
    <location>
        <begin position="3"/>
        <end position="124"/>
    </location>
</feature>